<sequence length="708" mass="79497">MEKYTEVFYWGSDSNGEFGVGEKSIGKIYKSPHCCSFSVQIKMIACGDDHSGFIASNGYLYMMGSNQYGKLGVSNLIQQNASRPVLVESLTDFEVSEISCGLNHTGIVTSNGLVFTWGQGSYGQLGIGEVDLSPQPVQLELPSAALVISCGGRHTAVILANSNRNLAIWGSGDTGQLGTGSREFAKTPLILNLNNIKQVCCGNSHTLVLTESNEILATGSNIFGQLGIGSKENSNIFLKIPSLKSKNIAKIAANNFSACLTAEGDIFIWGDSFLDARGNLERCLPRRIEAPNKFVDINLGSEFVIACDRNGLLYSWGSGSNGCLGSASFEKNISFRPLNELQSKSVRQVACGSNFVIALGVDMDKFRNTEKGKSTKDNQELLLCLEEMRKEISRLQKGTGGLEDLNCKLEQSKIKQRHLQSLYMEEQVQRSSIEAILKESNNEKELSYKKIEDMSQTIQQLTLQNKDLEKSIYLKTNELDETHKKLQEIIIRNKDLESELEQIPLMLKTVKDLELKLQGSEDEKSGVNGKIIKSLEENTKLMMKNQKLQEEISVKTKEIFELSKKCENFGMEKARNAELQQQNYQLNKKITDIEAELVKKIEYFTENINYLKKEVENLTRTGKEKDDFIEKLKHELQYVTSNFEHLTTDKSKLEKKLSEQKRVNKDIINSIQRELSTRAENMKQYSIPPKKGFSSSYGQNFDTFRKTE</sequence>
<dbReference type="PROSITE" id="PS50012">
    <property type="entry name" value="RCC1_3"/>
    <property type="match status" value="5"/>
</dbReference>
<evidence type="ECO:0000313" key="7">
    <source>
        <dbReference type="Proteomes" id="UP000187209"/>
    </source>
</evidence>
<accession>A0A1R2C398</accession>
<reference evidence="6 7" key="1">
    <citation type="submission" date="2016-11" db="EMBL/GenBank/DDBJ databases">
        <title>The macronuclear genome of Stentor coeruleus: a giant cell with tiny introns.</title>
        <authorList>
            <person name="Slabodnick M."/>
            <person name="Ruby J.G."/>
            <person name="Reiff S.B."/>
            <person name="Swart E.C."/>
            <person name="Gosai S."/>
            <person name="Prabakaran S."/>
            <person name="Witkowska E."/>
            <person name="Larue G.E."/>
            <person name="Fisher S."/>
            <person name="Freeman R.M."/>
            <person name="Gunawardena J."/>
            <person name="Chu W."/>
            <person name="Stover N.A."/>
            <person name="Gregory B.D."/>
            <person name="Nowacki M."/>
            <person name="Derisi J."/>
            <person name="Roy S.W."/>
            <person name="Marshall W.F."/>
            <person name="Sood P."/>
        </authorList>
    </citation>
    <scope>NUCLEOTIDE SEQUENCE [LARGE SCALE GENOMIC DNA]</scope>
    <source>
        <strain evidence="6">WM001</strain>
    </source>
</reference>
<feature type="coiled-coil region" evidence="3">
    <location>
        <begin position="531"/>
        <end position="596"/>
    </location>
</feature>
<protein>
    <recommendedName>
        <fullName evidence="5">RCC1-like domain-containing protein</fullName>
    </recommendedName>
</protein>
<keyword evidence="3" id="KW-0175">Coiled coil</keyword>
<comment type="caution">
    <text evidence="6">The sequence shown here is derived from an EMBL/GenBank/DDBJ whole genome shotgun (WGS) entry which is preliminary data.</text>
</comment>
<feature type="coiled-coil region" evidence="3">
    <location>
        <begin position="451"/>
        <end position="499"/>
    </location>
</feature>
<dbReference type="InterPro" id="IPR051210">
    <property type="entry name" value="Ub_ligase/GEF_domain"/>
</dbReference>
<name>A0A1R2C398_9CILI</name>
<proteinExistence type="predicted"/>
<dbReference type="SUPFAM" id="SSF50985">
    <property type="entry name" value="RCC1/BLIP-II"/>
    <property type="match status" value="1"/>
</dbReference>
<dbReference type="PRINTS" id="PR00633">
    <property type="entry name" value="RCCNDNSATION"/>
</dbReference>
<feature type="region of interest" description="Disordered" evidence="4">
    <location>
        <begin position="679"/>
        <end position="708"/>
    </location>
</feature>
<dbReference type="InterPro" id="IPR000408">
    <property type="entry name" value="Reg_chr_condens"/>
</dbReference>
<dbReference type="InterPro" id="IPR009091">
    <property type="entry name" value="RCC1/BLIP-II"/>
</dbReference>
<feature type="repeat" description="RCC1" evidence="2">
    <location>
        <begin position="311"/>
        <end position="362"/>
    </location>
</feature>
<dbReference type="EMBL" id="MPUH01000301">
    <property type="protein sequence ID" value="OMJ83508.1"/>
    <property type="molecule type" value="Genomic_DNA"/>
</dbReference>
<evidence type="ECO:0000313" key="6">
    <source>
        <dbReference type="EMBL" id="OMJ83508.1"/>
    </source>
</evidence>
<feature type="repeat" description="RCC1" evidence="2">
    <location>
        <begin position="112"/>
        <end position="161"/>
    </location>
</feature>
<keyword evidence="7" id="KW-1185">Reference proteome</keyword>
<evidence type="ECO:0000256" key="4">
    <source>
        <dbReference type="SAM" id="MobiDB-lite"/>
    </source>
</evidence>
<evidence type="ECO:0000256" key="3">
    <source>
        <dbReference type="SAM" id="Coils"/>
    </source>
</evidence>
<dbReference type="PANTHER" id="PTHR22870:SF466">
    <property type="entry name" value="ANKYRIN REPEAT-CONTAINING PROTEIN"/>
    <property type="match status" value="1"/>
</dbReference>
<keyword evidence="1" id="KW-0677">Repeat</keyword>
<dbReference type="AlphaFoldDB" id="A0A1R2C398"/>
<evidence type="ECO:0000256" key="2">
    <source>
        <dbReference type="PROSITE-ProRule" id="PRU00235"/>
    </source>
</evidence>
<gene>
    <name evidence="6" type="ORF">SteCoe_15539</name>
</gene>
<dbReference type="InterPro" id="IPR058923">
    <property type="entry name" value="RCC1-like_dom"/>
</dbReference>
<dbReference type="PROSITE" id="PS00626">
    <property type="entry name" value="RCC1_2"/>
    <property type="match status" value="1"/>
</dbReference>
<feature type="repeat" description="RCC1" evidence="2">
    <location>
        <begin position="164"/>
        <end position="212"/>
    </location>
</feature>
<dbReference type="Pfam" id="PF25390">
    <property type="entry name" value="WD40_RLD"/>
    <property type="match status" value="1"/>
</dbReference>
<dbReference type="OrthoDB" id="406819at2759"/>
<feature type="domain" description="RCC1-like" evidence="5">
    <location>
        <begin position="6"/>
        <end position="358"/>
    </location>
</feature>
<organism evidence="6 7">
    <name type="scientific">Stentor coeruleus</name>
    <dbReference type="NCBI Taxonomy" id="5963"/>
    <lineage>
        <taxon>Eukaryota</taxon>
        <taxon>Sar</taxon>
        <taxon>Alveolata</taxon>
        <taxon>Ciliophora</taxon>
        <taxon>Postciliodesmatophora</taxon>
        <taxon>Heterotrichea</taxon>
        <taxon>Heterotrichida</taxon>
        <taxon>Stentoridae</taxon>
        <taxon>Stentor</taxon>
    </lineage>
</organism>
<feature type="repeat" description="RCC1" evidence="2">
    <location>
        <begin position="5"/>
        <end position="57"/>
    </location>
</feature>
<evidence type="ECO:0000256" key="1">
    <source>
        <dbReference type="ARBA" id="ARBA00022737"/>
    </source>
</evidence>
<evidence type="ECO:0000259" key="5">
    <source>
        <dbReference type="Pfam" id="PF25390"/>
    </source>
</evidence>
<dbReference type="Gene3D" id="2.130.10.30">
    <property type="entry name" value="Regulator of chromosome condensation 1/beta-lactamase-inhibitor protein II"/>
    <property type="match status" value="2"/>
</dbReference>
<dbReference type="Proteomes" id="UP000187209">
    <property type="component" value="Unassembled WGS sequence"/>
</dbReference>
<dbReference type="PANTHER" id="PTHR22870">
    <property type="entry name" value="REGULATOR OF CHROMOSOME CONDENSATION"/>
    <property type="match status" value="1"/>
</dbReference>
<feature type="repeat" description="RCC1" evidence="2">
    <location>
        <begin position="58"/>
        <end position="111"/>
    </location>
</feature>
<feature type="compositionally biased region" description="Polar residues" evidence="4">
    <location>
        <begin position="693"/>
        <end position="702"/>
    </location>
</feature>